<dbReference type="InterPro" id="IPR011606">
    <property type="entry name" value="Brnchd-chn_aa_trnsp_permease"/>
</dbReference>
<evidence type="ECO:0000256" key="7">
    <source>
        <dbReference type="ARBA" id="ARBA00023136"/>
    </source>
</evidence>
<proteinExistence type="inferred from homology"/>
<dbReference type="EMBL" id="JBHUMY010000013">
    <property type="protein sequence ID" value="MFD2661456.1"/>
    <property type="molecule type" value="Genomic_DNA"/>
</dbReference>
<feature type="transmembrane region" description="Helical" evidence="9">
    <location>
        <begin position="91"/>
        <end position="114"/>
    </location>
</feature>
<evidence type="ECO:0000256" key="8">
    <source>
        <dbReference type="SAM" id="MobiDB-lite"/>
    </source>
</evidence>
<feature type="transmembrane region" description="Helical" evidence="9">
    <location>
        <begin position="207"/>
        <end position="226"/>
    </location>
</feature>
<keyword evidence="4" id="KW-1003">Cell membrane</keyword>
<feature type="region of interest" description="Disordered" evidence="8">
    <location>
        <begin position="1"/>
        <end position="24"/>
    </location>
</feature>
<keyword evidence="11" id="KW-1185">Reference proteome</keyword>
<keyword evidence="7 9" id="KW-0472">Membrane</keyword>
<dbReference type="Proteomes" id="UP001597493">
    <property type="component" value="Unassembled WGS sequence"/>
</dbReference>
<evidence type="ECO:0000313" key="11">
    <source>
        <dbReference type="Proteomes" id="UP001597493"/>
    </source>
</evidence>
<gene>
    <name evidence="10" type="ORF">ACFSW5_14470</name>
</gene>
<evidence type="ECO:0000256" key="4">
    <source>
        <dbReference type="ARBA" id="ARBA00022475"/>
    </source>
</evidence>
<dbReference type="PANTHER" id="PTHR34979:SF1">
    <property type="entry name" value="INNER MEMBRANE PROTEIN YGAZ"/>
    <property type="match status" value="1"/>
</dbReference>
<protein>
    <submittedName>
        <fullName evidence="10">AzlC family ABC transporter permease</fullName>
    </submittedName>
</protein>
<keyword evidence="6 9" id="KW-1133">Transmembrane helix</keyword>
<reference evidence="11" key="1">
    <citation type="journal article" date="2019" name="Int. J. Syst. Evol. Microbiol.">
        <title>The Global Catalogue of Microorganisms (GCM) 10K type strain sequencing project: providing services to taxonomists for standard genome sequencing and annotation.</title>
        <authorList>
            <consortium name="The Broad Institute Genomics Platform"/>
            <consortium name="The Broad Institute Genome Sequencing Center for Infectious Disease"/>
            <person name="Wu L."/>
            <person name="Ma J."/>
        </authorList>
    </citation>
    <scope>NUCLEOTIDE SEQUENCE [LARGE SCALE GENOMIC DNA]</scope>
    <source>
        <strain evidence="11">TISTR 1827</strain>
    </source>
</reference>
<accession>A0ABW5QYE1</accession>
<evidence type="ECO:0000256" key="9">
    <source>
        <dbReference type="SAM" id="Phobius"/>
    </source>
</evidence>
<dbReference type="RefSeq" id="WP_379274307.1">
    <property type="nucleotide sequence ID" value="NZ_JBHUGT010000043.1"/>
</dbReference>
<evidence type="ECO:0000256" key="5">
    <source>
        <dbReference type="ARBA" id="ARBA00022692"/>
    </source>
</evidence>
<dbReference type="Pfam" id="PF03591">
    <property type="entry name" value="AzlC"/>
    <property type="match status" value="1"/>
</dbReference>
<feature type="transmembrane region" description="Helical" evidence="9">
    <location>
        <begin position="63"/>
        <end position="85"/>
    </location>
</feature>
<evidence type="ECO:0000256" key="1">
    <source>
        <dbReference type="ARBA" id="ARBA00004651"/>
    </source>
</evidence>
<evidence type="ECO:0000313" key="10">
    <source>
        <dbReference type="EMBL" id="MFD2661456.1"/>
    </source>
</evidence>
<name>A0ABW5QYE1_9BACL</name>
<organism evidence="10 11">
    <name type="scientific">Paenibacillus thailandensis</name>
    <dbReference type="NCBI Taxonomy" id="393250"/>
    <lineage>
        <taxon>Bacteria</taxon>
        <taxon>Bacillati</taxon>
        <taxon>Bacillota</taxon>
        <taxon>Bacilli</taxon>
        <taxon>Bacillales</taxon>
        <taxon>Paenibacillaceae</taxon>
        <taxon>Paenibacillus</taxon>
    </lineage>
</organism>
<comment type="subcellular location">
    <subcellularLocation>
        <location evidence="1">Cell membrane</location>
        <topology evidence="1">Multi-pass membrane protein</topology>
    </subcellularLocation>
</comment>
<comment type="caution">
    <text evidence="10">The sequence shown here is derived from an EMBL/GenBank/DDBJ whole genome shotgun (WGS) entry which is preliminary data.</text>
</comment>
<keyword evidence="5 9" id="KW-0812">Transmembrane</keyword>
<comment type="similarity">
    <text evidence="2">Belongs to the AzlC family.</text>
</comment>
<evidence type="ECO:0000256" key="6">
    <source>
        <dbReference type="ARBA" id="ARBA00022989"/>
    </source>
</evidence>
<feature type="transmembrane region" description="Helical" evidence="9">
    <location>
        <begin position="183"/>
        <end position="200"/>
    </location>
</feature>
<sequence>MRGEQAAVKQAVPDQGQKAEKTEREDTFLQGVKECVPTLLGYLSIGLAAGVVEKTAGMSVAEIALISILLYAGSAQFITAGMIAASMPATAVIATVFFVNLRHILLSAALSPYFRHLTPLRNMLVGALLTDETFGVAINKAIHRKRISEKWMHGLNVTAYLNWIAANIAGAYLGQWIADPETYGLDFALPGMFIGLLVLTMASRNKLLRDTVVAISAVVVTIVVSILYGANIGVIAATLLASTVGLVIEKWK</sequence>
<evidence type="ECO:0000256" key="3">
    <source>
        <dbReference type="ARBA" id="ARBA00022448"/>
    </source>
</evidence>
<feature type="transmembrane region" description="Helical" evidence="9">
    <location>
        <begin position="154"/>
        <end position="177"/>
    </location>
</feature>
<evidence type="ECO:0000256" key="2">
    <source>
        <dbReference type="ARBA" id="ARBA00010735"/>
    </source>
</evidence>
<dbReference type="PANTHER" id="PTHR34979">
    <property type="entry name" value="INNER MEMBRANE PROTEIN YGAZ"/>
    <property type="match status" value="1"/>
</dbReference>
<keyword evidence="3" id="KW-0813">Transport</keyword>